<protein>
    <recommendedName>
        <fullName evidence="14">Adipocyte plasma membrane-associated protein</fullName>
    </recommendedName>
</protein>
<organism evidence="12 13">
    <name type="scientific">Tenebrio molitor</name>
    <name type="common">Yellow mealworm beetle</name>
    <dbReference type="NCBI Taxonomy" id="7067"/>
    <lineage>
        <taxon>Eukaryota</taxon>
        <taxon>Metazoa</taxon>
        <taxon>Ecdysozoa</taxon>
        <taxon>Arthropoda</taxon>
        <taxon>Hexapoda</taxon>
        <taxon>Insecta</taxon>
        <taxon>Pterygota</taxon>
        <taxon>Neoptera</taxon>
        <taxon>Endopterygota</taxon>
        <taxon>Coleoptera</taxon>
        <taxon>Polyphaga</taxon>
        <taxon>Cucujiformia</taxon>
        <taxon>Tenebrionidae</taxon>
        <taxon>Tenebrio</taxon>
    </lineage>
</organism>
<dbReference type="EMBL" id="JABDTM020027369">
    <property type="protein sequence ID" value="KAH0810634.1"/>
    <property type="molecule type" value="Genomic_DNA"/>
</dbReference>
<dbReference type="PANTHER" id="PTHR10426:SF88">
    <property type="entry name" value="ADIPOCYTE PLASMA MEMBRANE-ASSOCIATED PROTEIN HEMOMUCIN-RELATED"/>
    <property type="match status" value="1"/>
</dbReference>
<evidence type="ECO:0000256" key="4">
    <source>
        <dbReference type="ARBA" id="ARBA00022692"/>
    </source>
</evidence>
<evidence type="ECO:0000256" key="7">
    <source>
        <dbReference type="ARBA" id="ARBA00023180"/>
    </source>
</evidence>
<comment type="subcellular location">
    <subcellularLocation>
        <location evidence="1">Membrane</location>
        <topology evidence="1">Multi-pass membrane protein</topology>
    </subcellularLocation>
</comment>
<dbReference type="AlphaFoldDB" id="A0A8J6H9L1"/>
<reference evidence="12" key="1">
    <citation type="journal article" date="2020" name="J Insects Food Feed">
        <title>The yellow mealworm (Tenebrio molitor) genome: a resource for the emerging insects as food and feed industry.</title>
        <authorList>
            <person name="Eriksson T."/>
            <person name="Andere A."/>
            <person name="Kelstrup H."/>
            <person name="Emery V."/>
            <person name="Picard C."/>
        </authorList>
    </citation>
    <scope>NUCLEOTIDE SEQUENCE</scope>
    <source>
        <strain evidence="12">Stoneville</strain>
        <tissue evidence="12">Whole head</tissue>
    </source>
</reference>
<keyword evidence="4" id="KW-0812">Transmembrane</keyword>
<dbReference type="InterPro" id="IPR011042">
    <property type="entry name" value="6-blade_b-propeller_TolB-like"/>
</dbReference>
<evidence type="ECO:0000256" key="9">
    <source>
        <dbReference type="SAM" id="SignalP"/>
    </source>
</evidence>
<keyword evidence="13" id="KW-1185">Reference proteome</keyword>
<keyword evidence="6" id="KW-0472">Membrane</keyword>
<feature type="domain" description="TM2" evidence="11">
    <location>
        <begin position="96"/>
        <end position="144"/>
    </location>
</feature>
<accession>A0A8J6H9L1</accession>
<keyword evidence="7" id="KW-0325">Glycoprotein</keyword>
<evidence type="ECO:0000256" key="6">
    <source>
        <dbReference type="ARBA" id="ARBA00023136"/>
    </source>
</evidence>
<evidence type="ECO:0000313" key="13">
    <source>
        <dbReference type="Proteomes" id="UP000719412"/>
    </source>
</evidence>
<keyword evidence="5" id="KW-1133">Transmembrane helix</keyword>
<dbReference type="Gene3D" id="2.120.10.30">
    <property type="entry name" value="TolB, C-terminal domain"/>
    <property type="match status" value="1"/>
</dbReference>
<evidence type="ECO:0000256" key="8">
    <source>
        <dbReference type="SAM" id="MobiDB-lite"/>
    </source>
</evidence>
<dbReference type="SUPFAM" id="SSF63829">
    <property type="entry name" value="Calcium-dependent phosphotriesterase"/>
    <property type="match status" value="1"/>
</dbReference>
<dbReference type="GO" id="GO:0016020">
    <property type="term" value="C:membrane"/>
    <property type="evidence" value="ECO:0007669"/>
    <property type="project" value="UniProtKB-SubCell"/>
</dbReference>
<dbReference type="Proteomes" id="UP000719412">
    <property type="component" value="Unassembled WGS sequence"/>
</dbReference>
<dbReference type="PANTHER" id="PTHR10426">
    <property type="entry name" value="STRICTOSIDINE SYNTHASE-RELATED"/>
    <property type="match status" value="1"/>
</dbReference>
<dbReference type="InterPro" id="IPR007829">
    <property type="entry name" value="TM2"/>
</dbReference>
<comment type="caution">
    <text evidence="12">The sequence shown here is derived from an EMBL/GenBank/DDBJ whole genome shotgun (WGS) entry which is preliminary data.</text>
</comment>
<feature type="compositionally biased region" description="Low complexity" evidence="8">
    <location>
        <begin position="590"/>
        <end position="707"/>
    </location>
</feature>
<feature type="domain" description="Strictosidine synthase conserved region" evidence="10">
    <location>
        <begin position="343"/>
        <end position="428"/>
    </location>
</feature>
<feature type="compositionally biased region" description="Pro residues" evidence="8">
    <location>
        <begin position="708"/>
        <end position="717"/>
    </location>
</feature>
<comment type="similarity">
    <text evidence="2">Belongs to the strictosidine synthase family.</text>
</comment>
<dbReference type="Pfam" id="PF03088">
    <property type="entry name" value="Str_synth"/>
    <property type="match status" value="1"/>
</dbReference>
<name>A0A8J6H9L1_TENMO</name>
<evidence type="ECO:0008006" key="14">
    <source>
        <dbReference type="Google" id="ProtNLM"/>
    </source>
</evidence>
<feature type="chain" id="PRO_5035235382" description="Adipocyte plasma membrane-associated protein" evidence="9">
    <location>
        <begin position="25"/>
        <end position="744"/>
    </location>
</feature>
<dbReference type="PRINTS" id="PR01217">
    <property type="entry name" value="PRICHEXTENSN"/>
</dbReference>
<dbReference type="Pfam" id="PF05154">
    <property type="entry name" value="TM2"/>
    <property type="match status" value="1"/>
</dbReference>
<sequence length="744" mass="81060">MKKIFLFNLLLNLLLTAWVYTTDSSPKIVDCNNLRMGQFICPDPNYDLVDPKTQQIRGCTKDNKARVPCIAADGLNCSETNSNTFTREMPCKWTNGYSFETALLLSIFLGMFGVDRFYLGYPAIGLAKFCTLGFMFLGQLIDIVLIATQVVGPADGSAYVIPYYGPGVQVVRRMGLLGVVKFLTRRTIELVIIALLLLFLPKIPPDAKYSQSYKVAPARPFEGGLKLNEKLNDVELWHKGALHGPEAFVDYKGELYTTVHGGDVVKLTGNHITPIVKFGKPCKGAYEEQLCGRPLGMAFDKSGTLFVADSYYGIFKVDVNTGKKERLVAVNEQIGGANVTLPNSIAVATNGDLFWTDSSTEFTLQDGVFDLLADGSGRLVRYDSKTKKNTVLISDLHFANGVALSDDESFVLVSETARNRLRRYHLKGPEKGTHDIFLDGLPGMTDNLKVDGKGGFIVPLVVAVDSENPAVTQILGPFPLLRKFISRIFGLVQFAFKLANDIYPNEISQRGVHMVGHFTMGQFFYPKRVTILHVSKNGEILDSIHCLNKKLAGISEAHIFKDTLYLGSPFNDYIGRIPLSKVGWEHLRQAPSSTPTPKPATATPKSTTAAPKPTTTTTPKPTTTTTPKPTTTTTTPKPTTTTTTPKPTTTTPKPTTTTPKPAATTTPKPTTTTTPKPTTTTTPKPTTTTPKPTPKTTTPKATATPKPTTAPPAPTTTPPKQAQPQPVKEQPKVVPVKESPKAKN</sequence>
<gene>
    <name evidence="12" type="ORF">GEV33_012158</name>
</gene>
<dbReference type="FunFam" id="2.120.10.30:FF:000065">
    <property type="entry name" value="Hemomucin"/>
    <property type="match status" value="1"/>
</dbReference>
<feature type="region of interest" description="Disordered" evidence="8">
    <location>
        <begin position="588"/>
        <end position="744"/>
    </location>
</feature>
<feature type="signal peptide" evidence="9">
    <location>
        <begin position="1"/>
        <end position="24"/>
    </location>
</feature>
<proteinExistence type="inferred from homology"/>
<dbReference type="Pfam" id="PF20067">
    <property type="entry name" value="SSL_N"/>
    <property type="match status" value="1"/>
</dbReference>
<dbReference type="GO" id="GO:0016787">
    <property type="term" value="F:hydrolase activity"/>
    <property type="evidence" value="ECO:0007669"/>
    <property type="project" value="TreeGrafter"/>
</dbReference>
<evidence type="ECO:0000256" key="3">
    <source>
        <dbReference type="ARBA" id="ARBA00022553"/>
    </source>
</evidence>
<evidence type="ECO:0000256" key="1">
    <source>
        <dbReference type="ARBA" id="ARBA00004141"/>
    </source>
</evidence>
<dbReference type="GO" id="GO:0012505">
    <property type="term" value="C:endomembrane system"/>
    <property type="evidence" value="ECO:0007669"/>
    <property type="project" value="TreeGrafter"/>
</dbReference>
<evidence type="ECO:0000259" key="11">
    <source>
        <dbReference type="Pfam" id="PF05154"/>
    </source>
</evidence>
<evidence type="ECO:0000256" key="2">
    <source>
        <dbReference type="ARBA" id="ARBA00009191"/>
    </source>
</evidence>
<evidence type="ECO:0000256" key="5">
    <source>
        <dbReference type="ARBA" id="ARBA00022989"/>
    </source>
</evidence>
<keyword evidence="9" id="KW-0732">Signal</keyword>
<reference evidence="12" key="2">
    <citation type="submission" date="2021-08" db="EMBL/GenBank/DDBJ databases">
        <authorList>
            <person name="Eriksson T."/>
        </authorList>
    </citation>
    <scope>NUCLEOTIDE SEQUENCE</scope>
    <source>
        <strain evidence="12">Stoneville</strain>
        <tissue evidence="12">Whole head</tissue>
    </source>
</reference>
<dbReference type="InterPro" id="IPR018119">
    <property type="entry name" value="Strictosidine_synth_cons-reg"/>
</dbReference>
<feature type="compositionally biased region" description="Low complexity" evidence="8">
    <location>
        <begin position="718"/>
        <end position="737"/>
    </location>
</feature>
<keyword evidence="3" id="KW-0597">Phosphoprotein</keyword>
<evidence type="ECO:0000259" key="10">
    <source>
        <dbReference type="Pfam" id="PF03088"/>
    </source>
</evidence>
<evidence type="ECO:0000313" key="12">
    <source>
        <dbReference type="EMBL" id="KAH0810634.1"/>
    </source>
</evidence>